<dbReference type="EMBL" id="ADBJ01000010">
    <property type="protein sequence ID" value="EFA83942.1"/>
    <property type="molecule type" value="Genomic_DNA"/>
</dbReference>
<feature type="region of interest" description="Disordered" evidence="1">
    <location>
        <begin position="347"/>
        <end position="381"/>
    </location>
</feature>
<reference evidence="2 3" key="1">
    <citation type="journal article" date="2011" name="Genome Res.">
        <title>Phylogeny-wide analysis of social amoeba genomes highlights ancient origins for complex intercellular communication.</title>
        <authorList>
            <person name="Heidel A.J."/>
            <person name="Lawal H.M."/>
            <person name="Felder M."/>
            <person name="Schilde C."/>
            <person name="Helps N.R."/>
            <person name="Tunggal B."/>
            <person name="Rivero F."/>
            <person name="John U."/>
            <person name="Schleicher M."/>
            <person name="Eichinger L."/>
            <person name="Platzer M."/>
            <person name="Noegel A.A."/>
            <person name="Schaap P."/>
            <person name="Gloeckner G."/>
        </authorList>
    </citation>
    <scope>NUCLEOTIDE SEQUENCE [LARGE SCALE GENOMIC DNA]</scope>
    <source>
        <strain evidence="3">ATCC 26659 / Pp 5 / PN500</strain>
    </source>
</reference>
<feature type="compositionally biased region" description="Acidic residues" evidence="1">
    <location>
        <begin position="96"/>
        <end position="106"/>
    </location>
</feature>
<evidence type="ECO:0000313" key="2">
    <source>
        <dbReference type="EMBL" id="EFA83942.1"/>
    </source>
</evidence>
<proteinExistence type="predicted"/>
<feature type="region of interest" description="Disordered" evidence="1">
    <location>
        <begin position="81"/>
        <end position="106"/>
    </location>
</feature>
<dbReference type="OMA" id="FCEDEHQ"/>
<dbReference type="Proteomes" id="UP000001396">
    <property type="component" value="Unassembled WGS sequence"/>
</dbReference>
<dbReference type="RefSeq" id="XP_020436059.1">
    <property type="nucleotide sequence ID" value="XM_020573987.1"/>
</dbReference>
<dbReference type="InParanoid" id="D3B3P4"/>
<dbReference type="Pfam" id="PF12298">
    <property type="entry name" value="Bot1p"/>
    <property type="match status" value="1"/>
</dbReference>
<organism evidence="2 3">
    <name type="scientific">Heterostelium pallidum (strain ATCC 26659 / Pp 5 / PN500)</name>
    <name type="common">Cellular slime mold</name>
    <name type="synonym">Polysphondylium pallidum</name>
    <dbReference type="NCBI Taxonomy" id="670386"/>
    <lineage>
        <taxon>Eukaryota</taxon>
        <taxon>Amoebozoa</taxon>
        <taxon>Evosea</taxon>
        <taxon>Eumycetozoa</taxon>
        <taxon>Dictyostelia</taxon>
        <taxon>Acytosteliales</taxon>
        <taxon>Acytosteliaceae</taxon>
        <taxon>Heterostelium</taxon>
    </lineage>
</organism>
<name>D3B3P4_HETP5</name>
<gene>
    <name evidence="2" type="ORF">PPL_03012</name>
</gene>
<sequence>MNSQRMLMSLGRFVINRSTASLQPQHNGIISNNGIKSMMMMNRSLNQQHVHSALCCCNNSSAGSIIGKRYFAGASPMEAMQQEDEEDAHLSRMMEDDQDDDQDNDMEMMDEDDEVEGEESSGMNKEYSQTELHDMIRETQISIYRELLDCPKPLDSEVKKTIYLRWKEDPQYYNTKKLSQMFQLHRSRIAAIIRFQQIYEKEVAEGNEVFDDLEQDIAELLGTRTKDTYLGVDEDISDDFYFIGGKENEFTAKRNEHKKRPDPLHEIPVQVPESFPEKPIYFRQPSSTQSKPKRKNLIFIDTSRDPFTNRPNPDPMMLISGIDGSLRTPSTSERKVITEYITNPKIRRDPEALLRRPLKYKPAYHNDKKSKATEEKEEEDD</sequence>
<comment type="caution">
    <text evidence="2">The sequence shown here is derived from an EMBL/GenBank/DDBJ whole genome shotgun (WGS) entry which is preliminary data.</text>
</comment>
<feature type="compositionally biased region" description="Basic and acidic residues" evidence="1">
    <location>
        <begin position="364"/>
        <end position="374"/>
    </location>
</feature>
<dbReference type="GeneID" id="31358535"/>
<accession>D3B3P4</accession>
<protein>
    <submittedName>
        <fullName evidence="2">Uncharacterized protein</fullName>
    </submittedName>
</protein>
<evidence type="ECO:0000313" key="3">
    <source>
        <dbReference type="Proteomes" id="UP000001396"/>
    </source>
</evidence>
<dbReference type="AlphaFoldDB" id="D3B3P4"/>
<evidence type="ECO:0000256" key="1">
    <source>
        <dbReference type="SAM" id="MobiDB-lite"/>
    </source>
</evidence>
<keyword evidence="3" id="KW-1185">Reference proteome</keyword>